<gene>
    <name evidence="4" type="primary">ORF166574</name>
</gene>
<organism evidence="4">
    <name type="scientific">Arion vulgaris</name>
    <dbReference type="NCBI Taxonomy" id="1028688"/>
    <lineage>
        <taxon>Eukaryota</taxon>
        <taxon>Metazoa</taxon>
        <taxon>Spiralia</taxon>
        <taxon>Lophotrochozoa</taxon>
        <taxon>Mollusca</taxon>
        <taxon>Gastropoda</taxon>
        <taxon>Heterobranchia</taxon>
        <taxon>Euthyneura</taxon>
        <taxon>Panpulmonata</taxon>
        <taxon>Eupulmonata</taxon>
        <taxon>Stylommatophora</taxon>
        <taxon>Helicina</taxon>
        <taxon>Arionoidea</taxon>
        <taxon>Arionidae</taxon>
        <taxon>Arion</taxon>
    </lineage>
</organism>
<dbReference type="Pfam" id="PF04664">
    <property type="entry name" value="OGFr_N"/>
    <property type="match status" value="1"/>
</dbReference>
<dbReference type="PANTHER" id="PTHR14015:SF2">
    <property type="entry name" value="OPIOID GROWTH FACTOR RECEPTOR (OGFR) CONSERVED DOMAIN-CONTAINING PROTEIN"/>
    <property type="match status" value="1"/>
</dbReference>
<feature type="compositionally biased region" description="Basic and acidic residues" evidence="2">
    <location>
        <begin position="1"/>
        <end position="11"/>
    </location>
</feature>
<feature type="region of interest" description="Disordered" evidence="2">
    <location>
        <begin position="1"/>
        <end position="22"/>
    </location>
</feature>
<name>A0A0B7B733_9EUPU</name>
<dbReference type="InterPro" id="IPR039574">
    <property type="entry name" value="OGFr"/>
</dbReference>
<reference evidence="4" key="1">
    <citation type="submission" date="2014-12" db="EMBL/GenBank/DDBJ databases">
        <title>Insight into the proteome of Arion vulgaris.</title>
        <authorList>
            <person name="Aradska J."/>
            <person name="Bulat T."/>
            <person name="Smidak R."/>
            <person name="Sarate P."/>
            <person name="Gangsoo J."/>
            <person name="Sialana F."/>
            <person name="Bilban M."/>
            <person name="Lubec G."/>
        </authorList>
    </citation>
    <scope>NUCLEOTIDE SEQUENCE</scope>
    <source>
        <tissue evidence="4">Skin</tissue>
    </source>
</reference>
<feature type="domain" description="Opioid growth factor receptor (OGFr) conserved" evidence="3">
    <location>
        <begin position="27"/>
        <end position="215"/>
    </location>
</feature>
<comment type="similarity">
    <text evidence="1">Belongs to the opioid growth factor receptor family.</text>
</comment>
<evidence type="ECO:0000256" key="1">
    <source>
        <dbReference type="ARBA" id="ARBA00010365"/>
    </source>
</evidence>
<protein>
    <recommendedName>
        <fullName evidence="3">Opioid growth factor receptor (OGFr) conserved domain-containing protein</fullName>
    </recommendedName>
</protein>
<evidence type="ECO:0000259" key="3">
    <source>
        <dbReference type="Pfam" id="PF04664"/>
    </source>
</evidence>
<dbReference type="GO" id="GO:0140625">
    <property type="term" value="F:opioid growth factor receptor activity"/>
    <property type="evidence" value="ECO:0007669"/>
    <property type="project" value="InterPro"/>
</dbReference>
<dbReference type="EMBL" id="HACG01041837">
    <property type="protein sequence ID" value="CEK88702.1"/>
    <property type="molecule type" value="Transcribed_RNA"/>
</dbReference>
<dbReference type="InterPro" id="IPR006757">
    <property type="entry name" value="OGF_rcpt"/>
</dbReference>
<accession>A0A0B7B733</accession>
<dbReference type="AlphaFoldDB" id="A0A0B7B733"/>
<evidence type="ECO:0000256" key="2">
    <source>
        <dbReference type="SAM" id="MobiDB-lite"/>
    </source>
</evidence>
<sequence>MDRIASERNSENYRNGYPGREDDPNLTDNLKFYRSEIESTPDGACIDEILSKWYGDYRFLERHQGFIQWLFPIREGGMNCHAKPLQLHEAEAIKADPKAHKRFLEAYKMMLDFYGMKLVDEATGRLERSENWRQRFEYLNWSSNNYMRITRMLKSLGELGYEHLKKGFIQLVLVEALEYGTLDRALNSCRDYWIGTIRSDKIRNEFYNYIDDHMSVTER</sequence>
<proteinExistence type="inferred from homology"/>
<dbReference type="PANTHER" id="PTHR14015">
    <property type="entry name" value="OPIOID GROWTH FACTOR RECEPTOR OGFR ZETA-TYPE OPIOID RECEPTOR"/>
    <property type="match status" value="1"/>
</dbReference>
<dbReference type="GO" id="GO:0016020">
    <property type="term" value="C:membrane"/>
    <property type="evidence" value="ECO:0007669"/>
    <property type="project" value="InterPro"/>
</dbReference>
<evidence type="ECO:0000313" key="4">
    <source>
        <dbReference type="EMBL" id="CEK88702.1"/>
    </source>
</evidence>